<protein>
    <submittedName>
        <fullName evidence="3">Uncharacterized protein</fullName>
    </submittedName>
</protein>
<keyword evidence="2" id="KW-0732">Signal</keyword>
<dbReference type="OrthoDB" id="2507984at2759"/>
<proteinExistence type="predicted"/>
<dbReference type="EMBL" id="VSWC01000197">
    <property type="protein sequence ID" value="KAA1065011.1"/>
    <property type="molecule type" value="Genomic_DNA"/>
</dbReference>
<accession>A0A5B0LKX3</accession>
<reference evidence="3 5" key="1">
    <citation type="submission" date="2019-05" db="EMBL/GenBank/DDBJ databases">
        <title>Emergence of the Ug99 lineage of the wheat stem rust pathogen through somatic hybridization.</title>
        <authorList>
            <person name="Li F."/>
            <person name="Upadhyaya N.M."/>
            <person name="Sperschneider J."/>
            <person name="Matny O."/>
            <person name="Nguyen-Phuc H."/>
            <person name="Mago R."/>
            <person name="Raley C."/>
            <person name="Miller M.E."/>
            <person name="Silverstein K.A.T."/>
            <person name="Henningsen E."/>
            <person name="Hirsch C.D."/>
            <person name="Visser B."/>
            <person name="Pretorius Z.A."/>
            <person name="Steffenson B.J."/>
            <person name="Schwessinger B."/>
            <person name="Dodds P.N."/>
            <person name="Figueroa M."/>
        </authorList>
    </citation>
    <scope>NUCLEOTIDE SEQUENCE [LARGE SCALE GENOMIC DNA]</scope>
    <source>
        <strain evidence="3">21-0</strain>
    </source>
</reference>
<evidence type="ECO:0000313" key="4">
    <source>
        <dbReference type="EMBL" id="KAA1084944.1"/>
    </source>
</evidence>
<evidence type="ECO:0000313" key="3">
    <source>
        <dbReference type="EMBL" id="KAA1065011.1"/>
    </source>
</evidence>
<dbReference type="EMBL" id="VSWC01000114">
    <property type="protein sequence ID" value="KAA1084944.1"/>
    <property type="molecule type" value="Genomic_DNA"/>
</dbReference>
<dbReference type="Proteomes" id="UP000324748">
    <property type="component" value="Unassembled WGS sequence"/>
</dbReference>
<keyword evidence="5" id="KW-1185">Reference proteome</keyword>
<feature type="compositionally biased region" description="Basic and acidic residues" evidence="1">
    <location>
        <begin position="94"/>
        <end position="104"/>
    </location>
</feature>
<evidence type="ECO:0000256" key="2">
    <source>
        <dbReference type="SAM" id="SignalP"/>
    </source>
</evidence>
<feature type="signal peptide" evidence="2">
    <location>
        <begin position="1"/>
        <end position="21"/>
    </location>
</feature>
<sequence length="422" mass="48011">MPSTLLSFITIAVYSCTLCQAPPPLNPFAGEGGVGHTFAQGPGPFYNGIGLPIEYGNLAPGHHLNNVVPRFPVEDFPEHLAPSPSQAPHNYYYNRDREDPDGFRRSHYTNGQSSGNPPRLPFPFQQVPPIHSPQPWIKFGGSHVHPGAPNSIKNAHDHFHGRPSLERVAIEHSSAITTGRRTPLSSETRQTWKRQGESYRALNKDDRQEVNFWLGQWFLNTHPSTEDWNEISAYVWSLQESVRTTSRPTAVWWKQSLIDGNKPNNQFIQLVQIGDRLKFFDPSPALQLNGVEAEEITKDITTILYLGKDRQLRQNALNVEALTKYRDAGSPQVSMYEARVGQLMRHRLRDFDSQNDVEQTRRLRELYLFYGVTSTKADRLSPKALSKKGHKSFGKLFEFQAYDYPGQTIYNNIQTQLFKLAK</sequence>
<evidence type="ECO:0000256" key="1">
    <source>
        <dbReference type="SAM" id="MobiDB-lite"/>
    </source>
</evidence>
<dbReference type="AlphaFoldDB" id="A0A5B0LKX3"/>
<organism evidence="3 5">
    <name type="scientific">Puccinia graminis f. sp. tritici</name>
    <dbReference type="NCBI Taxonomy" id="56615"/>
    <lineage>
        <taxon>Eukaryota</taxon>
        <taxon>Fungi</taxon>
        <taxon>Dikarya</taxon>
        <taxon>Basidiomycota</taxon>
        <taxon>Pucciniomycotina</taxon>
        <taxon>Pucciniomycetes</taxon>
        <taxon>Pucciniales</taxon>
        <taxon>Pucciniaceae</taxon>
        <taxon>Puccinia</taxon>
    </lineage>
</organism>
<evidence type="ECO:0000313" key="5">
    <source>
        <dbReference type="Proteomes" id="UP000324748"/>
    </source>
</evidence>
<feature type="region of interest" description="Disordered" evidence="1">
    <location>
        <begin position="78"/>
        <end position="119"/>
    </location>
</feature>
<name>A0A5B0LKX3_PUCGR</name>
<gene>
    <name evidence="4" type="ORF">PGT21_000659</name>
    <name evidence="3" type="ORF">PGT21_021578</name>
</gene>
<feature type="chain" id="PRO_5033473309" evidence="2">
    <location>
        <begin position="22"/>
        <end position="422"/>
    </location>
</feature>
<comment type="caution">
    <text evidence="3">The sequence shown here is derived from an EMBL/GenBank/DDBJ whole genome shotgun (WGS) entry which is preliminary data.</text>
</comment>